<evidence type="ECO:0000256" key="5">
    <source>
        <dbReference type="ARBA" id="ARBA00023157"/>
    </source>
</evidence>
<evidence type="ECO:0000259" key="8">
    <source>
        <dbReference type="PROSITE" id="PS50240"/>
    </source>
</evidence>
<dbReference type="GO" id="GO:0004252">
    <property type="term" value="F:serine-type endopeptidase activity"/>
    <property type="evidence" value="ECO:0007669"/>
    <property type="project" value="InterPro"/>
</dbReference>
<dbReference type="Pfam" id="PF00089">
    <property type="entry name" value="Trypsin"/>
    <property type="match status" value="1"/>
</dbReference>
<comment type="similarity">
    <text evidence="1">Belongs to the peptidase S1 family.</text>
</comment>
<dbReference type="SMART" id="SM00020">
    <property type="entry name" value="Tryp_SPc"/>
    <property type="match status" value="1"/>
</dbReference>
<dbReference type="PROSITE" id="PS00134">
    <property type="entry name" value="TRYPSIN_HIS"/>
    <property type="match status" value="1"/>
</dbReference>
<feature type="signal peptide" evidence="7">
    <location>
        <begin position="1"/>
        <end position="15"/>
    </location>
</feature>
<dbReference type="PROSITE" id="PS50240">
    <property type="entry name" value="TRYPSIN_DOM"/>
    <property type="match status" value="1"/>
</dbReference>
<dbReference type="InterPro" id="IPR050430">
    <property type="entry name" value="Peptidase_S1"/>
</dbReference>
<dbReference type="CDD" id="cd00190">
    <property type="entry name" value="Tryp_SPc"/>
    <property type="match status" value="1"/>
</dbReference>
<dbReference type="EMBL" id="Y13907">
    <property type="protein sequence ID" value="CAA74205.1"/>
    <property type="molecule type" value="mRNA"/>
</dbReference>
<keyword evidence="3 6" id="KW-0378">Hydrolase</keyword>
<dbReference type="InterPro" id="IPR018114">
    <property type="entry name" value="TRYPSIN_HIS"/>
</dbReference>
<dbReference type="SMR" id="O18458"/>
<evidence type="ECO:0000313" key="9">
    <source>
        <dbReference type="EMBL" id="CAA74205.1"/>
    </source>
</evidence>
<name>O18458_HETGL</name>
<dbReference type="SUPFAM" id="SSF50494">
    <property type="entry name" value="Trypsin-like serine proteases"/>
    <property type="match status" value="1"/>
</dbReference>
<dbReference type="PRINTS" id="PR00722">
    <property type="entry name" value="CHYMOTRYPSIN"/>
</dbReference>
<dbReference type="PANTHER" id="PTHR24276:SF91">
    <property type="entry name" value="AT26814P-RELATED"/>
    <property type="match status" value="1"/>
</dbReference>
<dbReference type="PROSITE" id="PS00135">
    <property type="entry name" value="TRYPSIN_SER"/>
    <property type="match status" value="1"/>
</dbReference>
<organism evidence="9">
    <name type="scientific">Heterodera glycines</name>
    <name type="common">Soybean cyst nematode worm</name>
    <dbReference type="NCBI Taxonomy" id="51029"/>
    <lineage>
        <taxon>Eukaryota</taxon>
        <taxon>Metazoa</taxon>
        <taxon>Ecdysozoa</taxon>
        <taxon>Nematoda</taxon>
        <taxon>Chromadorea</taxon>
        <taxon>Rhabditida</taxon>
        <taxon>Tylenchina</taxon>
        <taxon>Tylenchomorpha</taxon>
        <taxon>Tylenchoidea</taxon>
        <taxon>Heteroderidae</taxon>
        <taxon>Heteroderinae</taxon>
        <taxon>Heterodera</taxon>
    </lineage>
</organism>
<proteinExistence type="evidence at transcript level"/>
<gene>
    <name evidence="9" type="primary">sp-II</name>
</gene>
<evidence type="ECO:0000256" key="2">
    <source>
        <dbReference type="ARBA" id="ARBA00022670"/>
    </source>
</evidence>
<dbReference type="Gene3D" id="2.40.10.10">
    <property type="entry name" value="Trypsin-like serine proteases"/>
    <property type="match status" value="1"/>
</dbReference>
<keyword evidence="5" id="KW-1015">Disulfide bond</keyword>
<dbReference type="AlphaFoldDB" id="O18458"/>
<dbReference type="InterPro" id="IPR001314">
    <property type="entry name" value="Peptidase_S1A"/>
</dbReference>
<sequence>MRVLLLLCLALPVFSENIDSHVVGGSNANIANYPHQLSLRVSGSHSCGASLVSTTKAVTAAHCGGSAISVYSILGGTTSRTDTTCSTCVTRNLSQFNRHASFVNNGNQGYPNDVATLHFSAVTTNSNLRTIAMAASSAGDYAGQSCVITGWGRTSATSSLPVTLQQGTMTVLTNSNCASRWSAAQINNGHICVSSSSVSACSGDSGGPLVCGSTLVGATSWGQAQCNPSYPSVYTRISYFRSWIDSH</sequence>
<dbReference type="MEROPS" id="S01.422"/>
<reference evidence="9" key="1">
    <citation type="journal article" date="1997" name="Mol. Biochem. Parasitol.">
        <title>Characterization of cDNAs encoding serine proteinases from the soybean cyst nematode Heterodera glycines.</title>
        <authorList>
            <person name="Lilley C.J."/>
            <person name="Urwin P.E."/>
            <person name="Atkinson H.J."/>
            <person name="McPherson M.J."/>
        </authorList>
    </citation>
    <scope>NUCLEOTIDE SEQUENCE</scope>
</reference>
<evidence type="ECO:0000256" key="6">
    <source>
        <dbReference type="RuleBase" id="RU363034"/>
    </source>
</evidence>
<dbReference type="InterPro" id="IPR033116">
    <property type="entry name" value="TRYPSIN_SER"/>
</dbReference>
<dbReference type="GO" id="GO:0006508">
    <property type="term" value="P:proteolysis"/>
    <property type="evidence" value="ECO:0007669"/>
    <property type="project" value="UniProtKB-KW"/>
</dbReference>
<feature type="domain" description="Peptidase S1" evidence="8">
    <location>
        <begin position="22"/>
        <end position="247"/>
    </location>
</feature>
<keyword evidence="4 6" id="KW-0720">Serine protease</keyword>
<evidence type="ECO:0000256" key="4">
    <source>
        <dbReference type="ARBA" id="ARBA00022825"/>
    </source>
</evidence>
<keyword evidence="2 6" id="KW-0645">Protease</keyword>
<dbReference type="PANTHER" id="PTHR24276">
    <property type="entry name" value="POLYSERASE-RELATED"/>
    <property type="match status" value="1"/>
</dbReference>
<dbReference type="InterPro" id="IPR001254">
    <property type="entry name" value="Trypsin_dom"/>
</dbReference>
<dbReference type="FunFam" id="2.40.10.10:FF:000036">
    <property type="entry name" value="Trypsin beta"/>
    <property type="match status" value="1"/>
</dbReference>
<accession>O18458</accession>
<evidence type="ECO:0000256" key="3">
    <source>
        <dbReference type="ARBA" id="ARBA00022801"/>
    </source>
</evidence>
<dbReference type="InterPro" id="IPR009003">
    <property type="entry name" value="Peptidase_S1_PA"/>
</dbReference>
<evidence type="ECO:0000256" key="1">
    <source>
        <dbReference type="ARBA" id="ARBA00007664"/>
    </source>
</evidence>
<dbReference type="InterPro" id="IPR043504">
    <property type="entry name" value="Peptidase_S1_PA_chymotrypsin"/>
</dbReference>
<feature type="chain" id="PRO_5011977340" evidence="7">
    <location>
        <begin position="16"/>
        <end position="247"/>
    </location>
</feature>
<evidence type="ECO:0000256" key="7">
    <source>
        <dbReference type="SAM" id="SignalP"/>
    </source>
</evidence>
<keyword evidence="7" id="KW-0732">Signal</keyword>
<protein>
    <submittedName>
        <fullName evidence="9">Serine proteinase</fullName>
    </submittedName>
</protein>